<keyword evidence="1" id="KW-0645">Protease</keyword>
<evidence type="ECO:0000313" key="1">
    <source>
        <dbReference type="EMBL" id="QQK08800.1"/>
    </source>
</evidence>
<reference evidence="1 2" key="1">
    <citation type="journal article" date="2022" name="Int. J. Syst. Evol. Microbiol.">
        <title>Miniphocaeibacter halophilus sp. nov., an ammonium-tolerant acetate-producing bacterium isolated from a biogas system.</title>
        <authorList>
            <person name="Schnurer A."/>
            <person name="Singh A."/>
            <person name="Bi S."/>
            <person name="Qiao W."/>
            <person name="Westerholm M."/>
        </authorList>
    </citation>
    <scope>NUCLEOTIDE SEQUENCE [LARGE SCALE GENOMIC DNA]</scope>
    <source>
        <strain evidence="1 2">AMB_01</strain>
    </source>
</reference>
<gene>
    <name evidence="1" type="ORF">JFY71_04510</name>
</gene>
<sequence>MENNNLENKKQNRKTLKNIVYIFLYFILLDEILIRVLPNFIDISNIILINTVYNESKLFIMSIFGIVFYWQELKIGMKNFANKWWKKIIQFIVVYILFIALSVLIGLLIEIPTSSNQYSLEEMINSYPIMIFGTIILAPFVEEIIFRHILIGELSKTIPKFLAIIISCILFALIHSELTLSFIVYFLMGMAFTIIYILNKDNFIASFFYHAIHNSIALLAVLGIL</sequence>
<accession>A0AC61MSZ7</accession>
<evidence type="ECO:0000313" key="2">
    <source>
        <dbReference type="Proteomes" id="UP000595814"/>
    </source>
</evidence>
<proteinExistence type="predicted"/>
<keyword evidence="1" id="KW-0482">Metalloprotease</keyword>
<keyword evidence="1" id="KW-0378">Hydrolase</keyword>
<dbReference type="EMBL" id="CP066744">
    <property type="protein sequence ID" value="QQK08800.1"/>
    <property type="molecule type" value="Genomic_DNA"/>
</dbReference>
<organism evidence="1 2">
    <name type="scientific">Miniphocaeibacter halophilus</name>
    <dbReference type="NCBI Taxonomy" id="2931922"/>
    <lineage>
        <taxon>Bacteria</taxon>
        <taxon>Bacillati</taxon>
        <taxon>Bacillota</taxon>
        <taxon>Tissierellia</taxon>
        <taxon>Tissierellales</taxon>
        <taxon>Peptoniphilaceae</taxon>
        <taxon>Miniphocaeibacter</taxon>
    </lineage>
</organism>
<name>A0AC61MSZ7_9FIRM</name>
<keyword evidence="2" id="KW-1185">Reference proteome</keyword>
<dbReference type="Proteomes" id="UP000595814">
    <property type="component" value="Chromosome"/>
</dbReference>
<protein>
    <submittedName>
        <fullName evidence="1">CPBP family intramembrane metalloprotease</fullName>
    </submittedName>
</protein>